<comment type="caution">
    <text evidence="3">The sequence shown here is derived from an EMBL/GenBank/DDBJ whole genome shotgun (WGS) entry which is preliminary data.</text>
</comment>
<accession>A0AAV7K673</accession>
<dbReference type="GO" id="GO:0003677">
    <property type="term" value="F:DNA binding"/>
    <property type="evidence" value="ECO:0007669"/>
    <property type="project" value="TreeGrafter"/>
</dbReference>
<feature type="compositionally biased region" description="Basic and acidic residues" evidence="1">
    <location>
        <begin position="188"/>
        <end position="199"/>
    </location>
</feature>
<organism evidence="3 4">
    <name type="scientific">Oopsacas minuta</name>
    <dbReference type="NCBI Taxonomy" id="111878"/>
    <lineage>
        <taxon>Eukaryota</taxon>
        <taxon>Metazoa</taxon>
        <taxon>Porifera</taxon>
        <taxon>Hexactinellida</taxon>
        <taxon>Hexasterophora</taxon>
        <taxon>Lyssacinosida</taxon>
        <taxon>Leucopsacidae</taxon>
        <taxon>Oopsacas</taxon>
    </lineage>
</organism>
<gene>
    <name evidence="3" type="ORF">LOD99_11287</name>
</gene>
<dbReference type="PANTHER" id="PTHR19303:SF73">
    <property type="entry name" value="PROTEIN PDC2"/>
    <property type="match status" value="1"/>
</dbReference>
<dbReference type="InterPro" id="IPR050863">
    <property type="entry name" value="CenT-Element_Derived"/>
</dbReference>
<dbReference type="Proteomes" id="UP001165289">
    <property type="component" value="Unassembled WGS sequence"/>
</dbReference>
<reference evidence="3 4" key="1">
    <citation type="journal article" date="2023" name="BMC Biol.">
        <title>The compact genome of the sponge Oopsacas minuta (Hexactinellida) is lacking key metazoan core genes.</title>
        <authorList>
            <person name="Santini S."/>
            <person name="Schenkelaars Q."/>
            <person name="Jourda C."/>
            <person name="Duchesne M."/>
            <person name="Belahbib H."/>
            <person name="Rocher C."/>
            <person name="Selva M."/>
            <person name="Riesgo A."/>
            <person name="Vervoort M."/>
            <person name="Leys S.P."/>
            <person name="Kodjabachian L."/>
            <person name="Le Bivic A."/>
            <person name="Borchiellini C."/>
            <person name="Claverie J.M."/>
            <person name="Renard E."/>
        </authorList>
    </citation>
    <scope>NUCLEOTIDE SEQUENCE [LARGE SCALE GENOMIC DNA]</scope>
    <source>
        <strain evidence="3">SPO-2</strain>
    </source>
</reference>
<name>A0AAV7K673_9METZ</name>
<protein>
    <submittedName>
        <fullName evidence="3">Tigger transposable element-derived protein 6-like</fullName>
    </submittedName>
</protein>
<proteinExistence type="predicted"/>
<dbReference type="InterPro" id="IPR004875">
    <property type="entry name" value="DDE_SF_endonuclease_dom"/>
</dbReference>
<evidence type="ECO:0000259" key="2">
    <source>
        <dbReference type="Pfam" id="PF03184"/>
    </source>
</evidence>
<dbReference type="EMBL" id="JAKMXF010000145">
    <property type="protein sequence ID" value="KAI6656274.1"/>
    <property type="molecule type" value="Genomic_DNA"/>
</dbReference>
<evidence type="ECO:0000313" key="3">
    <source>
        <dbReference type="EMBL" id="KAI6656274.1"/>
    </source>
</evidence>
<dbReference type="GO" id="GO:0005634">
    <property type="term" value="C:nucleus"/>
    <property type="evidence" value="ECO:0007669"/>
    <property type="project" value="TreeGrafter"/>
</dbReference>
<evidence type="ECO:0000313" key="4">
    <source>
        <dbReference type="Proteomes" id="UP001165289"/>
    </source>
</evidence>
<dbReference type="PANTHER" id="PTHR19303">
    <property type="entry name" value="TRANSPOSON"/>
    <property type="match status" value="1"/>
</dbReference>
<keyword evidence="4" id="KW-1185">Reference proteome</keyword>
<feature type="domain" description="DDE-1" evidence="2">
    <location>
        <begin position="2"/>
        <end position="96"/>
    </location>
</feature>
<feature type="region of interest" description="Disordered" evidence="1">
    <location>
        <begin position="177"/>
        <end position="199"/>
    </location>
</feature>
<sequence length="199" mass="22381">MDNAGCHPDYLQGKFTNITICFLPANTTTKLQPLDLGVIQNFKVHYRRFFLRYVLAKIDECDTASDVSKSVNVLRAIQWVANAWDMVKPETISKCFRNAGILSGSMDVINRGLNENVDSNDPFLESDQYLIGLQTLIDKTVHEGCSVDEYIQCDGDLPVCPNLDCDWEDNFLKDIGQPAEEGEITDPESDHDVEIVEDT</sequence>
<evidence type="ECO:0000256" key="1">
    <source>
        <dbReference type="SAM" id="MobiDB-lite"/>
    </source>
</evidence>
<dbReference type="Pfam" id="PF03184">
    <property type="entry name" value="DDE_1"/>
    <property type="match status" value="1"/>
</dbReference>
<dbReference type="AlphaFoldDB" id="A0AAV7K673"/>